<evidence type="ECO:0000313" key="1">
    <source>
        <dbReference type="EMBL" id="CAF1334121.1"/>
    </source>
</evidence>
<dbReference type="EMBL" id="CAJNOH010003377">
    <property type="protein sequence ID" value="CAF1334121.1"/>
    <property type="molecule type" value="Genomic_DNA"/>
</dbReference>
<keyword evidence="3" id="KW-1185">Reference proteome</keyword>
<sequence>MKSPSELDEKVFGLFLNISKNAQPLPDNLINKLVERFDPRQANCHLIDIFENSVKNNQNISAKLTLKLEKALENSLISDQVLSIFVLLALKGEYLSKNITIKILDKILILQNSLIIQQYLSVICSLIQNKDYFKENFIDSLRQFFNPFSDAIIRLVSRIQSVLIHLLKGNNQNVIRKSLNGLKILIIFPKVELNQKSIDILLDLTGNTICDENMKNDINILLNTSTLDYSQQCRMKLVNLKYNLNDELLEELAKSSKPKLFQQNFNQIDNIINNYPELNEKALTTLLQCSNKENMTDTLLYSITILMLSMSSKETRVLCRQLIIETI</sequence>
<evidence type="ECO:0000313" key="2">
    <source>
        <dbReference type="EMBL" id="CAF1599889.1"/>
    </source>
</evidence>
<organism evidence="2 3">
    <name type="scientific">Rotaria sordida</name>
    <dbReference type="NCBI Taxonomy" id="392033"/>
    <lineage>
        <taxon>Eukaryota</taxon>
        <taxon>Metazoa</taxon>
        <taxon>Spiralia</taxon>
        <taxon>Gnathifera</taxon>
        <taxon>Rotifera</taxon>
        <taxon>Eurotatoria</taxon>
        <taxon>Bdelloidea</taxon>
        <taxon>Philodinida</taxon>
        <taxon>Philodinidae</taxon>
        <taxon>Rotaria</taxon>
    </lineage>
</organism>
<reference evidence="2" key="1">
    <citation type="submission" date="2021-02" db="EMBL/GenBank/DDBJ databases">
        <authorList>
            <person name="Nowell W R."/>
        </authorList>
    </citation>
    <scope>NUCLEOTIDE SEQUENCE</scope>
</reference>
<evidence type="ECO:0000313" key="3">
    <source>
        <dbReference type="Proteomes" id="UP000663870"/>
    </source>
</evidence>
<dbReference type="EMBL" id="CAJNOL010005107">
    <property type="protein sequence ID" value="CAF1599889.1"/>
    <property type="molecule type" value="Genomic_DNA"/>
</dbReference>
<name>A0A816AVV1_9BILA</name>
<dbReference type="Proteomes" id="UP000663854">
    <property type="component" value="Unassembled WGS sequence"/>
</dbReference>
<protein>
    <submittedName>
        <fullName evidence="2">Uncharacterized protein</fullName>
    </submittedName>
</protein>
<dbReference type="AlphaFoldDB" id="A0A816AVV1"/>
<dbReference type="Proteomes" id="UP000663870">
    <property type="component" value="Unassembled WGS sequence"/>
</dbReference>
<accession>A0A816AVV1</accession>
<comment type="caution">
    <text evidence="2">The sequence shown here is derived from an EMBL/GenBank/DDBJ whole genome shotgun (WGS) entry which is preliminary data.</text>
</comment>
<proteinExistence type="predicted"/>
<gene>
    <name evidence="2" type="ORF">JXQ802_LOCUS48177</name>
    <name evidence="1" type="ORF">PYM288_LOCUS31562</name>
</gene>